<comment type="caution">
    <text evidence="2">The sequence shown here is derived from an EMBL/GenBank/DDBJ whole genome shotgun (WGS) entry which is preliminary data.</text>
</comment>
<dbReference type="Proteomes" id="UP000438429">
    <property type="component" value="Unassembled WGS sequence"/>
</dbReference>
<dbReference type="AlphaFoldDB" id="A0A6A4SYL6"/>
<protein>
    <submittedName>
        <fullName evidence="2">Uncharacterized protein</fullName>
    </submittedName>
</protein>
<evidence type="ECO:0000313" key="2">
    <source>
        <dbReference type="EMBL" id="KAF0036101.1"/>
    </source>
</evidence>
<organism evidence="2 3">
    <name type="scientific">Scophthalmus maximus</name>
    <name type="common">Turbot</name>
    <name type="synonym">Psetta maxima</name>
    <dbReference type="NCBI Taxonomy" id="52904"/>
    <lineage>
        <taxon>Eukaryota</taxon>
        <taxon>Metazoa</taxon>
        <taxon>Chordata</taxon>
        <taxon>Craniata</taxon>
        <taxon>Vertebrata</taxon>
        <taxon>Euteleostomi</taxon>
        <taxon>Actinopterygii</taxon>
        <taxon>Neopterygii</taxon>
        <taxon>Teleostei</taxon>
        <taxon>Neoteleostei</taxon>
        <taxon>Acanthomorphata</taxon>
        <taxon>Carangaria</taxon>
        <taxon>Pleuronectiformes</taxon>
        <taxon>Pleuronectoidei</taxon>
        <taxon>Scophthalmidae</taxon>
        <taxon>Scophthalmus</taxon>
    </lineage>
</organism>
<reference evidence="2 3" key="1">
    <citation type="submission" date="2019-06" db="EMBL/GenBank/DDBJ databases">
        <title>Draft genomes of female and male turbot (Scophthalmus maximus).</title>
        <authorList>
            <person name="Xu H."/>
            <person name="Xu X.-W."/>
            <person name="Shao C."/>
            <person name="Chen S."/>
        </authorList>
    </citation>
    <scope>NUCLEOTIDE SEQUENCE [LARGE SCALE GENOMIC DNA]</scope>
    <source>
        <strain evidence="2">Ysfricsl-2016a</strain>
        <tissue evidence="2">Blood</tissue>
    </source>
</reference>
<name>A0A6A4SYL6_SCOMX</name>
<feature type="region of interest" description="Disordered" evidence="1">
    <location>
        <begin position="1"/>
        <end position="28"/>
    </location>
</feature>
<sequence>MDKPSVWRAVVSSTDPRRTRDPSRPGSAMGYRLYDILSPRKPLTTESHVAEEQSAGSDVTAVWNAMWKYCISSRTIRNRRVKCLLTDLRCVIISKRLQRDLILDSRTQIGVDLNWTAHTMCPEEKQWVTLQSRNMQCPHRTMDINTAAE</sequence>
<proteinExistence type="predicted"/>
<dbReference type="EMBL" id="VEVO01000010">
    <property type="protein sequence ID" value="KAF0036101.1"/>
    <property type="molecule type" value="Genomic_DNA"/>
</dbReference>
<gene>
    <name evidence="2" type="ORF">F2P81_011413</name>
</gene>
<evidence type="ECO:0000256" key="1">
    <source>
        <dbReference type="SAM" id="MobiDB-lite"/>
    </source>
</evidence>
<evidence type="ECO:0000313" key="3">
    <source>
        <dbReference type="Proteomes" id="UP000438429"/>
    </source>
</evidence>
<accession>A0A6A4SYL6</accession>